<organism evidence="3 4">
    <name type="scientific">Cercophora newfieldiana</name>
    <dbReference type="NCBI Taxonomy" id="92897"/>
    <lineage>
        <taxon>Eukaryota</taxon>
        <taxon>Fungi</taxon>
        <taxon>Dikarya</taxon>
        <taxon>Ascomycota</taxon>
        <taxon>Pezizomycotina</taxon>
        <taxon>Sordariomycetes</taxon>
        <taxon>Sordariomycetidae</taxon>
        <taxon>Sordariales</taxon>
        <taxon>Lasiosphaeriaceae</taxon>
        <taxon>Cercophora</taxon>
    </lineage>
</organism>
<feature type="transmembrane region" description="Helical" evidence="2">
    <location>
        <begin position="130"/>
        <end position="154"/>
    </location>
</feature>
<feature type="transmembrane region" description="Helical" evidence="2">
    <location>
        <begin position="549"/>
        <end position="571"/>
    </location>
</feature>
<accession>A0AA39Y8G7</accession>
<dbReference type="PANTHER" id="PTHR37577">
    <property type="entry name" value="INTEGRAL MEMBRANE PROTEIN"/>
    <property type="match status" value="1"/>
</dbReference>
<feature type="transmembrane region" description="Helical" evidence="2">
    <location>
        <begin position="27"/>
        <end position="49"/>
    </location>
</feature>
<dbReference type="EMBL" id="JAULSV010000003">
    <property type="protein sequence ID" value="KAK0647986.1"/>
    <property type="molecule type" value="Genomic_DNA"/>
</dbReference>
<keyword evidence="2" id="KW-1133">Transmembrane helix</keyword>
<dbReference type="InterPro" id="IPR053018">
    <property type="entry name" value="Elsinochrome_Biosynth-Asso"/>
</dbReference>
<evidence type="ECO:0000313" key="3">
    <source>
        <dbReference type="EMBL" id="KAK0647986.1"/>
    </source>
</evidence>
<dbReference type="Proteomes" id="UP001174936">
    <property type="component" value="Unassembled WGS sequence"/>
</dbReference>
<keyword evidence="4" id="KW-1185">Reference proteome</keyword>
<name>A0AA39Y8G7_9PEZI</name>
<dbReference type="PANTHER" id="PTHR37577:SF1">
    <property type="entry name" value="INTEGRAL MEMBRANE PROTEIN"/>
    <property type="match status" value="1"/>
</dbReference>
<feature type="compositionally biased region" description="Low complexity" evidence="1">
    <location>
        <begin position="408"/>
        <end position="420"/>
    </location>
</feature>
<feature type="transmembrane region" description="Helical" evidence="2">
    <location>
        <begin position="365"/>
        <end position="385"/>
    </location>
</feature>
<keyword evidence="2" id="KW-0812">Transmembrane</keyword>
<dbReference type="AlphaFoldDB" id="A0AA39Y8G7"/>
<reference evidence="3" key="1">
    <citation type="submission" date="2023-06" db="EMBL/GenBank/DDBJ databases">
        <title>Genome-scale phylogeny and comparative genomics of the fungal order Sordariales.</title>
        <authorList>
            <consortium name="Lawrence Berkeley National Laboratory"/>
            <person name="Hensen N."/>
            <person name="Bonometti L."/>
            <person name="Westerberg I."/>
            <person name="Brannstrom I.O."/>
            <person name="Guillou S."/>
            <person name="Cros-Aarteil S."/>
            <person name="Calhoun S."/>
            <person name="Haridas S."/>
            <person name="Kuo A."/>
            <person name="Mondo S."/>
            <person name="Pangilinan J."/>
            <person name="Riley R."/>
            <person name="Labutti K."/>
            <person name="Andreopoulos B."/>
            <person name="Lipzen A."/>
            <person name="Chen C."/>
            <person name="Yanf M."/>
            <person name="Daum C."/>
            <person name="Ng V."/>
            <person name="Clum A."/>
            <person name="Steindorff A."/>
            <person name="Ohm R."/>
            <person name="Martin F."/>
            <person name="Silar P."/>
            <person name="Natvig D."/>
            <person name="Lalanne C."/>
            <person name="Gautier V."/>
            <person name="Ament-Velasquez S.L."/>
            <person name="Kruys A."/>
            <person name="Hutchinson M.I."/>
            <person name="Powell A.J."/>
            <person name="Barry K."/>
            <person name="Miller A.N."/>
            <person name="Grigoriev I.V."/>
            <person name="Debuchy R."/>
            <person name="Gladieux P."/>
            <person name="Thoren M.H."/>
            <person name="Johannesson H."/>
        </authorList>
    </citation>
    <scope>NUCLEOTIDE SEQUENCE</scope>
    <source>
        <strain evidence="3">SMH2532-1</strain>
    </source>
</reference>
<protein>
    <submittedName>
        <fullName evidence="3">Uncharacterized protein</fullName>
    </submittedName>
</protein>
<evidence type="ECO:0000313" key="4">
    <source>
        <dbReference type="Proteomes" id="UP001174936"/>
    </source>
</evidence>
<feature type="transmembrane region" description="Helical" evidence="2">
    <location>
        <begin position="482"/>
        <end position="504"/>
    </location>
</feature>
<feature type="transmembrane region" description="Helical" evidence="2">
    <location>
        <begin position="445"/>
        <end position="470"/>
    </location>
</feature>
<gene>
    <name evidence="3" type="ORF">B0T16DRAFT_444201</name>
</gene>
<proteinExistence type="predicted"/>
<feature type="compositionally biased region" description="Polar residues" evidence="1">
    <location>
        <begin position="397"/>
        <end position="407"/>
    </location>
</feature>
<evidence type="ECO:0000256" key="2">
    <source>
        <dbReference type="SAM" id="Phobius"/>
    </source>
</evidence>
<feature type="transmembrane region" description="Helical" evidence="2">
    <location>
        <begin position="166"/>
        <end position="193"/>
    </location>
</feature>
<evidence type="ECO:0000256" key="1">
    <source>
        <dbReference type="SAM" id="MobiDB-lite"/>
    </source>
</evidence>
<sequence>MWDHGIDCTFSEQVVHPTPNGELGGPLLASIAATTSWLTIGATALYYLFRLNPSRDASNDGGLGANSVDVTVSRLGTHLSGWPVLRRLHGKSGWQTASARSILILCDIQSLVGLSLLLSIFLVLPKSISAYHFMLVVQTAWFTHVAQLVTLSLLRHTKPSFVAKWTRIIVIGAFTGLLIRLSVPTIFFGWAYFPNFPWDSPNFNSLHDFPGGTSGLPGTAAICFFDVPRSLRWHYENGNNAWTFTDTPAYGSGVISLAFVVSNLAFRLLRLQGWLDLPVRAARQFVSKSWKSVFASAAEQESRKSRAAAHIGLATLLTARLLSDLVVSVATDFFWLVVPCVWGTVALTRTRSSARVQDSNWTPSQVLPVLLLAGAVLFLLGAFLLRDTPTTLPLAEPSNSQPYTDNPSSSSGAQHSGAQQPNPVLLRESTPIFDRDYSDPDTAPWISPAVALPCLTTVFFTACFFRLWYYVVPNAASLVVRFLVAFLVGIPTSVFFFILLCLAYQGVVSSEAGSKVYWRLMALVFAGSGGLHSLYFAFRAWPVLRVLDIVLLSLGGAVVLLNLIAVVVAGLSRRRGVLAI</sequence>
<feature type="transmembrane region" description="Helical" evidence="2">
    <location>
        <begin position="102"/>
        <end position="124"/>
    </location>
</feature>
<feature type="transmembrane region" description="Helical" evidence="2">
    <location>
        <begin position="249"/>
        <end position="269"/>
    </location>
</feature>
<feature type="transmembrane region" description="Helical" evidence="2">
    <location>
        <begin position="516"/>
        <end position="537"/>
    </location>
</feature>
<keyword evidence="2" id="KW-0472">Membrane</keyword>
<comment type="caution">
    <text evidence="3">The sequence shown here is derived from an EMBL/GenBank/DDBJ whole genome shotgun (WGS) entry which is preliminary data.</text>
</comment>
<feature type="region of interest" description="Disordered" evidence="1">
    <location>
        <begin position="395"/>
        <end position="421"/>
    </location>
</feature>
<feature type="transmembrane region" description="Helical" evidence="2">
    <location>
        <begin position="325"/>
        <end position="345"/>
    </location>
</feature>